<proteinExistence type="predicted"/>
<feature type="transmembrane region" description="Helical" evidence="1">
    <location>
        <begin position="105"/>
        <end position="127"/>
    </location>
</feature>
<dbReference type="Proteomes" id="UP000010809">
    <property type="component" value="Chromosome"/>
</dbReference>
<feature type="transmembrane region" description="Helical" evidence="1">
    <location>
        <begin position="139"/>
        <end position="160"/>
    </location>
</feature>
<evidence type="ECO:0000256" key="1">
    <source>
        <dbReference type="SAM" id="Phobius"/>
    </source>
</evidence>
<accession>L0DZ65</accession>
<dbReference type="Pfam" id="PF11911">
    <property type="entry name" value="DUF3429"/>
    <property type="match status" value="1"/>
</dbReference>
<name>L0DZ65_THIND</name>
<dbReference type="PATRIC" id="fig|1255043.3.peg.2731"/>
<dbReference type="InterPro" id="IPR021836">
    <property type="entry name" value="DUF3429"/>
</dbReference>
<dbReference type="RefSeq" id="WP_015259454.1">
    <property type="nucleotide sequence ID" value="NC_019902.2"/>
</dbReference>
<evidence type="ECO:0008006" key="4">
    <source>
        <dbReference type="Google" id="ProtNLM"/>
    </source>
</evidence>
<keyword evidence="1" id="KW-1133">Transmembrane helix</keyword>
<keyword evidence="3" id="KW-1185">Reference proteome</keyword>
<gene>
    <name evidence="2" type="ordered locus">TVNIR_2705</name>
</gene>
<evidence type="ECO:0000313" key="3">
    <source>
        <dbReference type="Proteomes" id="UP000010809"/>
    </source>
</evidence>
<keyword evidence="1" id="KW-0472">Membrane</keyword>
<protein>
    <recommendedName>
        <fullName evidence="4">Glutaredoxin</fullName>
    </recommendedName>
</protein>
<sequence length="202" mass="21761">MTRWPEDVAAALERYEVIAITSGITDLREAAGLLDRLRPGRWQRIEWGMGSAANRARFHSLQQASGFHMLPMFVARDGVIGGLPELRRYLDTGRLPLDPGAPPSLLVSLGYAGLVPFLFFGAASWFGSPAWQDFALNALGLYGAVILAFLGGVHWGLYLVDRNYRVAGLAAPAWAVLPAIAGWAALLLPAPLSLVALVPMLA</sequence>
<dbReference type="HOGENOM" id="CLU_099046_0_0_6"/>
<keyword evidence="1" id="KW-0812">Transmembrane</keyword>
<organism evidence="2 3">
    <name type="scientific">Thioalkalivibrio nitratireducens (strain DSM 14787 / UNIQEM 213 / ALEN2)</name>
    <dbReference type="NCBI Taxonomy" id="1255043"/>
    <lineage>
        <taxon>Bacteria</taxon>
        <taxon>Pseudomonadati</taxon>
        <taxon>Pseudomonadota</taxon>
        <taxon>Gammaproteobacteria</taxon>
        <taxon>Chromatiales</taxon>
        <taxon>Ectothiorhodospiraceae</taxon>
        <taxon>Thioalkalivibrio</taxon>
    </lineage>
</organism>
<dbReference type="EMBL" id="CP003989">
    <property type="protein sequence ID" value="AGA34343.1"/>
    <property type="molecule type" value="Genomic_DNA"/>
</dbReference>
<dbReference type="STRING" id="1255043.TVNIR_2705"/>
<dbReference type="AlphaFoldDB" id="L0DZ65"/>
<evidence type="ECO:0000313" key="2">
    <source>
        <dbReference type="EMBL" id="AGA34343.1"/>
    </source>
</evidence>
<dbReference type="eggNOG" id="COG0695">
    <property type="taxonomic scope" value="Bacteria"/>
</dbReference>
<reference evidence="2" key="1">
    <citation type="submission" date="2015-12" db="EMBL/GenBank/DDBJ databases">
        <authorList>
            <person name="Tikhonova T.V."/>
            <person name="Pavlov A.R."/>
            <person name="Beletsky A.V."/>
            <person name="Mardanov A.V."/>
            <person name="Sorokin D.Y."/>
            <person name="Ravin N.V."/>
            <person name="Popov V.O."/>
        </authorList>
    </citation>
    <scope>NUCLEOTIDE SEQUENCE</scope>
    <source>
        <strain evidence="2">DSM 14787</strain>
    </source>
</reference>
<dbReference type="KEGG" id="tni:TVNIR_2705"/>